<accession>A0A1H6WKJ4</accession>
<feature type="chain" id="PRO_5017361592" evidence="1">
    <location>
        <begin position="22"/>
        <end position="138"/>
    </location>
</feature>
<dbReference type="Proteomes" id="UP000242930">
    <property type="component" value="Unassembled WGS sequence"/>
</dbReference>
<dbReference type="InterPro" id="IPR013096">
    <property type="entry name" value="Cupin_2"/>
</dbReference>
<keyword evidence="4" id="KW-1185">Reference proteome</keyword>
<dbReference type="InterPro" id="IPR011051">
    <property type="entry name" value="RmlC_Cupin_sf"/>
</dbReference>
<dbReference type="InterPro" id="IPR014710">
    <property type="entry name" value="RmlC-like_jellyroll"/>
</dbReference>
<dbReference type="STRING" id="915471.SAMN05216201_10595"/>
<dbReference type="Gene3D" id="2.60.120.10">
    <property type="entry name" value="Jelly Rolls"/>
    <property type="match status" value="1"/>
</dbReference>
<dbReference type="SUPFAM" id="SSF51182">
    <property type="entry name" value="RmlC-like cupins"/>
    <property type="match status" value="1"/>
</dbReference>
<proteinExistence type="predicted"/>
<reference evidence="4" key="1">
    <citation type="submission" date="2016-10" db="EMBL/GenBank/DDBJ databases">
        <authorList>
            <person name="Varghese N."/>
            <person name="Submissions S."/>
        </authorList>
    </citation>
    <scope>NUCLEOTIDE SEQUENCE [LARGE SCALE GENOMIC DNA]</scope>
    <source>
        <strain evidence="4">LMG 25967</strain>
    </source>
</reference>
<dbReference type="OrthoDB" id="9793521at2"/>
<evidence type="ECO:0000313" key="3">
    <source>
        <dbReference type="EMBL" id="SEJ15714.1"/>
    </source>
</evidence>
<organism evidence="3 4">
    <name type="scientific">Pseudomonas linyingensis</name>
    <dbReference type="NCBI Taxonomy" id="915471"/>
    <lineage>
        <taxon>Bacteria</taxon>
        <taxon>Pseudomonadati</taxon>
        <taxon>Pseudomonadota</taxon>
        <taxon>Gammaproteobacteria</taxon>
        <taxon>Pseudomonadales</taxon>
        <taxon>Pseudomonadaceae</taxon>
        <taxon>Pseudomonas</taxon>
    </lineage>
</organism>
<sequence>MANLPGIAVALVALLATLSSAAQDEGPAKPPPPLLKELVQGMPRGEHQEVRVVQATLKPGEATPFHSHRFPVTVYVLEGTFTLEIEGRAPLVANAGQAFVEPPQVRMTGYNRSSSEPMRVVIFYVSDPDTPFLDPVQR</sequence>
<dbReference type="PANTHER" id="PTHR38599">
    <property type="entry name" value="CUPIN DOMAIN PROTEIN (AFU_ORTHOLOGUE AFUA_3G13620)"/>
    <property type="match status" value="1"/>
</dbReference>
<dbReference type="EMBL" id="FNZE01000005">
    <property type="protein sequence ID" value="SEJ15714.1"/>
    <property type="molecule type" value="Genomic_DNA"/>
</dbReference>
<dbReference type="AlphaFoldDB" id="A0A1H6WKJ4"/>
<evidence type="ECO:0000313" key="4">
    <source>
        <dbReference type="Proteomes" id="UP000242930"/>
    </source>
</evidence>
<feature type="signal peptide" evidence="1">
    <location>
        <begin position="1"/>
        <end position="21"/>
    </location>
</feature>
<name>A0A1H6WKJ4_9PSED</name>
<evidence type="ECO:0000259" key="2">
    <source>
        <dbReference type="Pfam" id="PF07883"/>
    </source>
</evidence>
<evidence type="ECO:0000256" key="1">
    <source>
        <dbReference type="SAM" id="SignalP"/>
    </source>
</evidence>
<protein>
    <submittedName>
        <fullName evidence="3">Cupin domain protein</fullName>
    </submittedName>
</protein>
<dbReference type="Pfam" id="PF07883">
    <property type="entry name" value="Cupin_2"/>
    <property type="match status" value="1"/>
</dbReference>
<feature type="domain" description="Cupin type-2" evidence="2">
    <location>
        <begin position="55"/>
        <end position="122"/>
    </location>
</feature>
<dbReference type="PANTHER" id="PTHR38599:SF1">
    <property type="entry name" value="CUPIN DOMAIN PROTEIN (AFU_ORTHOLOGUE AFUA_3G13620)"/>
    <property type="match status" value="1"/>
</dbReference>
<keyword evidence="1" id="KW-0732">Signal</keyword>
<gene>
    <name evidence="3" type="ORF">SAMN05216201_10595</name>
</gene>